<proteinExistence type="inferred from homology"/>
<evidence type="ECO:0000256" key="3">
    <source>
        <dbReference type="ARBA" id="ARBA00004173"/>
    </source>
</evidence>
<dbReference type="SUPFAM" id="SSF53098">
    <property type="entry name" value="Ribonuclease H-like"/>
    <property type="match status" value="1"/>
</dbReference>
<dbReference type="GO" id="GO:0051539">
    <property type="term" value="F:4 iron, 4 sulfur cluster binding"/>
    <property type="evidence" value="ECO:0007669"/>
    <property type="project" value="UniProtKB-KW"/>
</dbReference>
<evidence type="ECO:0000256" key="22">
    <source>
        <dbReference type="RuleBase" id="RU000442"/>
    </source>
</evidence>
<feature type="domain" description="DNA polymerase delta/zeta catalytic subunit N-terminal" evidence="26">
    <location>
        <begin position="1"/>
        <end position="77"/>
    </location>
</feature>
<comment type="caution">
    <text evidence="27">The sequence shown here is derived from an EMBL/GenBank/DDBJ whole genome shotgun (WGS) entry which is preliminary data.</text>
</comment>
<dbReference type="InterPro" id="IPR023211">
    <property type="entry name" value="DNA_pol_palm_dom_sf"/>
</dbReference>
<dbReference type="GO" id="GO:0003887">
    <property type="term" value="F:DNA-directed DNA polymerase activity"/>
    <property type="evidence" value="ECO:0007669"/>
    <property type="project" value="UniProtKB-KW"/>
</dbReference>
<dbReference type="FunFam" id="1.10.287.690:FF:000002">
    <property type="entry name" value="DNA polymerase zeta"/>
    <property type="match status" value="1"/>
</dbReference>
<dbReference type="InterPro" id="IPR006172">
    <property type="entry name" value="DNA-dir_DNA_pol_B"/>
</dbReference>
<evidence type="ECO:0000256" key="7">
    <source>
        <dbReference type="ARBA" id="ARBA00022695"/>
    </source>
</evidence>
<evidence type="ECO:0000256" key="9">
    <source>
        <dbReference type="ARBA" id="ARBA00022723"/>
    </source>
</evidence>
<dbReference type="InterPro" id="IPR012337">
    <property type="entry name" value="RNaseH-like_sf"/>
</dbReference>
<keyword evidence="14 22" id="KW-0408">Iron</keyword>
<evidence type="ECO:0000256" key="15">
    <source>
        <dbReference type="ARBA" id="ARBA00023014"/>
    </source>
</evidence>
<dbReference type="InterPro" id="IPR030559">
    <property type="entry name" value="PolZ_Rev3"/>
</dbReference>
<comment type="cofactor">
    <cofactor evidence="1 22">
        <name>[4Fe-4S] cluster</name>
        <dbReference type="ChEBI" id="CHEBI:49883"/>
    </cofactor>
</comment>
<feature type="domain" description="DNA-directed DNA polymerase family B multifunctional" evidence="23">
    <location>
        <begin position="688"/>
        <end position="1132"/>
    </location>
</feature>
<keyword evidence="17" id="KW-0496">Mitochondrion</keyword>
<evidence type="ECO:0000256" key="14">
    <source>
        <dbReference type="ARBA" id="ARBA00023004"/>
    </source>
</evidence>
<dbReference type="PANTHER" id="PTHR45812">
    <property type="entry name" value="DNA POLYMERASE ZETA CATALYTIC SUBUNIT"/>
    <property type="match status" value="1"/>
</dbReference>
<name>A0A444RMG9_VERDA</name>
<dbReference type="EMBL" id="RSDZ01000136">
    <property type="protein sequence ID" value="RXG42349.1"/>
    <property type="molecule type" value="Genomic_DNA"/>
</dbReference>
<dbReference type="PRINTS" id="PR00106">
    <property type="entry name" value="DNAPOLB"/>
</dbReference>
<evidence type="ECO:0000256" key="20">
    <source>
        <dbReference type="ARBA" id="ARBA00049244"/>
    </source>
</evidence>
<keyword evidence="9 22" id="KW-0479">Metal-binding</keyword>
<evidence type="ECO:0000259" key="24">
    <source>
        <dbReference type="Pfam" id="PF03104"/>
    </source>
</evidence>
<keyword evidence="16 22" id="KW-0238">DNA-binding</keyword>
<evidence type="ECO:0000256" key="10">
    <source>
        <dbReference type="ARBA" id="ARBA00022763"/>
    </source>
</evidence>
<evidence type="ECO:0000313" key="27">
    <source>
        <dbReference type="EMBL" id="RXG42349.1"/>
    </source>
</evidence>
<comment type="subcellular location">
    <subcellularLocation>
        <location evidence="3">Mitochondrion</location>
    </subcellularLocation>
    <subcellularLocation>
        <location evidence="2 22">Nucleus</location>
    </subcellularLocation>
</comment>
<evidence type="ECO:0000256" key="8">
    <source>
        <dbReference type="ARBA" id="ARBA00022705"/>
    </source>
</evidence>
<dbReference type="Gene3D" id="3.30.342.10">
    <property type="entry name" value="DNA Polymerase, chain B, domain 1"/>
    <property type="match status" value="1"/>
</dbReference>
<keyword evidence="15 22" id="KW-0411">Iron-sulfur</keyword>
<dbReference type="Gene3D" id="1.10.287.690">
    <property type="entry name" value="Helix hairpin bin"/>
    <property type="match status" value="1"/>
</dbReference>
<dbReference type="InterPro" id="IPR056435">
    <property type="entry name" value="DPOD/Z_N"/>
</dbReference>
<dbReference type="Gene3D" id="3.90.1600.10">
    <property type="entry name" value="Palm domain of DNA polymerase"/>
    <property type="match status" value="1"/>
</dbReference>
<dbReference type="SMART" id="SM00486">
    <property type="entry name" value="POLBc"/>
    <property type="match status" value="1"/>
</dbReference>
<evidence type="ECO:0000256" key="16">
    <source>
        <dbReference type="ARBA" id="ARBA00023125"/>
    </source>
</evidence>
<keyword evidence="12 22" id="KW-0862">Zinc</keyword>
<evidence type="ECO:0000256" key="1">
    <source>
        <dbReference type="ARBA" id="ARBA00001966"/>
    </source>
</evidence>
<dbReference type="InterPro" id="IPR036397">
    <property type="entry name" value="RNaseH_sf"/>
</dbReference>
<comment type="subunit">
    <text evidence="21">Forms DNA polymerase zeta with REV7.</text>
</comment>
<dbReference type="GO" id="GO:0006260">
    <property type="term" value="P:DNA replication"/>
    <property type="evidence" value="ECO:0007669"/>
    <property type="project" value="UniProtKB-KW"/>
</dbReference>
<keyword evidence="5 22" id="KW-0004">4Fe-4S</keyword>
<dbReference type="CDD" id="cd05534">
    <property type="entry name" value="POLBc_zeta"/>
    <property type="match status" value="1"/>
</dbReference>
<dbReference type="GO" id="GO:0000724">
    <property type="term" value="P:double-strand break repair via homologous recombination"/>
    <property type="evidence" value="ECO:0007669"/>
    <property type="project" value="TreeGrafter"/>
</dbReference>
<keyword evidence="10" id="KW-0227">DNA damage</keyword>
<dbReference type="FunFam" id="1.10.132.60:FF:000007">
    <property type="entry name" value="DNA polymerase"/>
    <property type="match status" value="1"/>
</dbReference>
<dbReference type="Pfam" id="PF00136">
    <property type="entry name" value="DNA_pol_B"/>
    <property type="match status" value="1"/>
</dbReference>
<protein>
    <recommendedName>
        <fullName evidence="22">DNA polymerase</fullName>
        <ecNumber evidence="22">2.7.7.7</ecNumber>
    </recommendedName>
</protein>
<dbReference type="InterPro" id="IPR017964">
    <property type="entry name" value="DNA-dir_DNA_pol_B_CS"/>
</dbReference>
<dbReference type="GO" id="GO:0000166">
    <property type="term" value="F:nucleotide binding"/>
    <property type="evidence" value="ECO:0007669"/>
    <property type="project" value="InterPro"/>
</dbReference>
<feature type="domain" description="DNA-directed DNA polymerase family B exonuclease" evidence="24">
    <location>
        <begin position="405"/>
        <end position="619"/>
    </location>
</feature>
<evidence type="ECO:0000256" key="18">
    <source>
        <dbReference type="ARBA" id="ARBA00023204"/>
    </source>
</evidence>
<dbReference type="PROSITE" id="PS00116">
    <property type="entry name" value="DNA_POLYMERASE_B"/>
    <property type="match status" value="1"/>
</dbReference>
<organism evidence="27 28">
    <name type="scientific">Verticillium dahliae</name>
    <name type="common">Verticillium wilt</name>
    <dbReference type="NCBI Taxonomy" id="27337"/>
    <lineage>
        <taxon>Eukaryota</taxon>
        <taxon>Fungi</taxon>
        <taxon>Dikarya</taxon>
        <taxon>Ascomycota</taxon>
        <taxon>Pezizomycotina</taxon>
        <taxon>Sordariomycetes</taxon>
        <taxon>Hypocreomycetidae</taxon>
        <taxon>Glomerellales</taxon>
        <taxon>Plectosphaerellaceae</taxon>
        <taxon>Verticillium</taxon>
    </lineage>
</organism>
<comment type="catalytic activity">
    <reaction evidence="20 22">
        <text>DNA(n) + a 2'-deoxyribonucleoside 5'-triphosphate = DNA(n+1) + diphosphate</text>
        <dbReference type="Rhea" id="RHEA:22508"/>
        <dbReference type="Rhea" id="RHEA-COMP:17339"/>
        <dbReference type="Rhea" id="RHEA-COMP:17340"/>
        <dbReference type="ChEBI" id="CHEBI:33019"/>
        <dbReference type="ChEBI" id="CHEBI:61560"/>
        <dbReference type="ChEBI" id="CHEBI:173112"/>
        <dbReference type="EC" id="2.7.7.7"/>
    </reaction>
</comment>
<keyword evidence="7 22" id="KW-0548">Nucleotidyltransferase</keyword>
<evidence type="ECO:0000256" key="12">
    <source>
        <dbReference type="ARBA" id="ARBA00022833"/>
    </source>
</evidence>
<gene>
    <name evidence="27" type="ORF">VDGE_02438</name>
</gene>
<evidence type="ECO:0000256" key="19">
    <source>
        <dbReference type="ARBA" id="ARBA00023242"/>
    </source>
</evidence>
<evidence type="ECO:0000256" key="6">
    <source>
        <dbReference type="ARBA" id="ARBA00022679"/>
    </source>
</evidence>
<dbReference type="GO" id="GO:0016035">
    <property type="term" value="C:zeta DNA polymerase complex"/>
    <property type="evidence" value="ECO:0007669"/>
    <property type="project" value="InterPro"/>
</dbReference>
<dbReference type="CDD" id="cd05778">
    <property type="entry name" value="DNA_polB_zeta_exo"/>
    <property type="match status" value="1"/>
</dbReference>
<accession>A0A444RMG9</accession>
<reference evidence="27 28" key="1">
    <citation type="submission" date="2018-12" db="EMBL/GenBank/DDBJ databases">
        <title>Genome of Verticillium dahliae isolate Getta Getta.</title>
        <authorList>
            <person name="Gardiner D.M."/>
        </authorList>
    </citation>
    <scope>NUCLEOTIDE SEQUENCE [LARGE SCALE GENOMIC DNA]</scope>
    <source>
        <strain evidence="27 28">Getta Getta</strain>
    </source>
</reference>
<keyword evidence="8 22" id="KW-0235">DNA replication</keyword>
<sequence length="1293" mass="147332">MYVEYSGGLEQDEVGAYIYRLHLSIDHALAVSYRRDQYSGNAKFVARITLVKGIPFYGFHVGYKFFLKIYMFNPIVMTRLADLFQQGVIMKRKFQPYEAHLQYLLQFMTDFNLYGWSILDDFYLPRVSRCAIEVDICVQDITNRKVIKERLLHHDFVERVKPLRSDLKLVNSMAGLWKDETRRRKLRMTNAQPGSSPFPAEVLVSMSANVRQTGLPGWIHEEEYREDLERLIDAERDQDDQSQPGFDTFIEKHPLANLVKTALQSVEDLFPANLMPALGLATEIIAPDEDPASSIDVDEQKIIDKDLLDANDFPNDSDEDWLRNINFSTDAAKGGSTTLVNEVAPSLNTHRKPREGPSARQRGFLRETTPVTGPFKGVCISRLTTGIPHVVPIPTELLAIAEADNMVSKRHRARNSSSQFNRYNQKKKSSGIKHEIQYMSTMSLEVHVNTRGHLVPDPEHDEVQCIFWSIKADGSISVSQEAAGAMIQGIVLLSSDGSLAERVRRQTSVEVVEEMEELDLFVRMVEIVRTHDPDILTGYEVHGSSWGYLIERARVKYDYDLCDEFSRMKSNSHGRIGKENDRWGFNTTSTIRVTGRHMINVWRAMRGELNLLQYSMENVVWHLLHRRIPHYSWSTLTKWYKSGIHRDMSKLLRYYLSRTRLDIDIIEANELIPRTSEQARLLGVDFFSVSSRGSQYKVESIMFRIAKPENFILVSPSRQQVGGQNALECLPLVMEPQSAFYSSPVLVLDFQSLYPSVMIAYNLCYSTFLGRITSWRGMNKMGFTEYKRHQRLLELLKDHINITPNGMMYAKPEIRKSLLAKMLGEILETRVMVKSGMKQDKDDRSLQQLLNNRQLALKLLANVTYGYTSASFSGRMPCSEIADSIVQTGRETLERAIAFIHSQERWNAEVVYGDTDSLFIHLRGSTKDQAFDIGNEIAKEITDMNPRPIKLKFEKVYHPCVLLAKKRYVGYKYESKSQVKPDFDAKGIETVRRDGTPAEQKIEEKALKLLFETADLSQVKAYFQAQCEKIMRGTVSIQDFCFAKEVKLGSYSDKGPPPPGAMISTKRMLEDARAEPQYGERVPYVVVTGAPGARLIDRCVAPETLLRDSQSQLDAEYYISKNLIPPLERIFNLVGANVRQWYDDMPKVQRVRRLEQRTGAATRLGQGLGQGQGQGISRKTLESYMKSASCIVCDVKMKVEGTLCERCRGDVPPSILNLQSRLMREEKEYLDVVKLCRSCAALPPLDDVACDSKDCPVFYSRVKQATRLAAERSVLEPVIEELGAEAARAALEW</sequence>
<feature type="domain" description="C4-type zinc-finger of DNA polymerase delta" evidence="25">
    <location>
        <begin position="1190"/>
        <end position="1261"/>
    </location>
</feature>
<evidence type="ECO:0000259" key="25">
    <source>
        <dbReference type="Pfam" id="PF14260"/>
    </source>
</evidence>
<evidence type="ECO:0000256" key="11">
    <source>
        <dbReference type="ARBA" id="ARBA00022771"/>
    </source>
</evidence>
<dbReference type="InterPro" id="IPR042087">
    <property type="entry name" value="DNA_pol_B_thumb"/>
</dbReference>
<dbReference type="InterPro" id="IPR006133">
    <property type="entry name" value="DNA-dir_DNA_pol_B_exonuc"/>
</dbReference>
<dbReference type="Pfam" id="PF24055">
    <property type="entry name" value="POL3_N"/>
    <property type="match status" value="1"/>
</dbReference>
<evidence type="ECO:0000256" key="17">
    <source>
        <dbReference type="ARBA" id="ARBA00023128"/>
    </source>
</evidence>
<evidence type="ECO:0000256" key="4">
    <source>
        <dbReference type="ARBA" id="ARBA00005755"/>
    </source>
</evidence>
<dbReference type="FunFam" id="3.30.420.10:FF:000024">
    <property type="entry name" value="DNA polymerase zeta catalytic subunit"/>
    <property type="match status" value="1"/>
</dbReference>
<keyword evidence="13 22" id="KW-0239">DNA-directed DNA polymerase</keyword>
<dbReference type="InterPro" id="IPR006134">
    <property type="entry name" value="DNA-dir_DNA_pol_B_multi_dom"/>
</dbReference>
<keyword evidence="6 22" id="KW-0808">Transferase</keyword>
<dbReference type="GO" id="GO:0008270">
    <property type="term" value="F:zinc ion binding"/>
    <property type="evidence" value="ECO:0007669"/>
    <property type="project" value="UniProtKB-KW"/>
</dbReference>
<keyword evidence="11 22" id="KW-0863">Zinc-finger</keyword>
<keyword evidence="19 22" id="KW-0539">Nucleus</keyword>
<dbReference type="InterPro" id="IPR043502">
    <property type="entry name" value="DNA/RNA_pol_sf"/>
</dbReference>
<evidence type="ECO:0000259" key="26">
    <source>
        <dbReference type="Pfam" id="PF24055"/>
    </source>
</evidence>
<dbReference type="GO" id="GO:0005634">
    <property type="term" value="C:nucleus"/>
    <property type="evidence" value="ECO:0007669"/>
    <property type="project" value="UniProtKB-SubCell"/>
</dbReference>
<dbReference type="PANTHER" id="PTHR45812:SF1">
    <property type="entry name" value="DNA POLYMERASE ZETA CATALYTIC SUBUNIT"/>
    <property type="match status" value="1"/>
</dbReference>
<dbReference type="GO" id="GO:0005739">
    <property type="term" value="C:mitochondrion"/>
    <property type="evidence" value="ECO:0007669"/>
    <property type="project" value="UniProtKB-SubCell"/>
</dbReference>
<dbReference type="InterPro" id="IPR025687">
    <property type="entry name" value="Znf-C4pol"/>
</dbReference>
<dbReference type="GO" id="GO:0003677">
    <property type="term" value="F:DNA binding"/>
    <property type="evidence" value="ECO:0007669"/>
    <property type="project" value="UniProtKB-KW"/>
</dbReference>
<dbReference type="SUPFAM" id="SSF56672">
    <property type="entry name" value="DNA/RNA polymerases"/>
    <property type="match status" value="1"/>
</dbReference>
<dbReference type="Pfam" id="PF14260">
    <property type="entry name" value="zf-C4pol"/>
    <property type="match status" value="1"/>
</dbReference>
<dbReference type="Proteomes" id="UP000288725">
    <property type="component" value="Chromosome 3"/>
</dbReference>
<evidence type="ECO:0000256" key="5">
    <source>
        <dbReference type="ARBA" id="ARBA00022485"/>
    </source>
</evidence>
<dbReference type="EC" id="2.7.7.7" evidence="22"/>
<evidence type="ECO:0000259" key="23">
    <source>
        <dbReference type="Pfam" id="PF00136"/>
    </source>
</evidence>
<evidence type="ECO:0000256" key="2">
    <source>
        <dbReference type="ARBA" id="ARBA00004123"/>
    </source>
</evidence>
<dbReference type="GO" id="GO:0042276">
    <property type="term" value="P:error-prone translesion synthesis"/>
    <property type="evidence" value="ECO:0007669"/>
    <property type="project" value="TreeGrafter"/>
</dbReference>
<dbReference type="Pfam" id="PF03104">
    <property type="entry name" value="DNA_pol_B_exo1"/>
    <property type="match status" value="1"/>
</dbReference>
<comment type="similarity">
    <text evidence="4 22">Belongs to the DNA polymerase type-B family.</text>
</comment>
<evidence type="ECO:0000313" key="28">
    <source>
        <dbReference type="Proteomes" id="UP000288725"/>
    </source>
</evidence>
<evidence type="ECO:0000256" key="13">
    <source>
        <dbReference type="ARBA" id="ARBA00022932"/>
    </source>
</evidence>
<evidence type="ECO:0000256" key="21">
    <source>
        <dbReference type="ARBA" id="ARBA00066055"/>
    </source>
</evidence>
<keyword evidence="18" id="KW-0234">DNA repair</keyword>
<dbReference type="Gene3D" id="1.10.132.60">
    <property type="entry name" value="DNA polymerase family B, C-terminal domain"/>
    <property type="match status" value="1"/>
</dbReference>
<dbReference type="Gene3D" id="3.30.420.10">
    <property type="entry name" value="Ribonuclease H-like superfamily/Ribonuclease H"/>
    <property type="match status" value="1"/>
</dbReference>